<name>A0ABN1VG33_9MICO</name>
<evidence type="ECO:0000259" key="7">
    <source>
        <dbReference type="PROSITE" id="PS51002"/>
    </source>
</evidence>
<keyword evidence="6" id="KW-1133">Transmembrane helix</keyword>
<feature type="transmembrane region" description="Helical" evidence="6">
    <location>
        <begin position="381"/>
        <end position="401"/>
    </location>
</feature>
<dbReference type="InterPro" id="IPR027387">
    <property type="entry name" value="Cytb/b6-like_sf"/>
</dbReference>
<evidence type="ECO:0000256" key="2">
    <source>
        <dbReference type="ARBA" id="ARBA00012951"/>
    </source>
</evidence>
<evidence type="ECO:0000256" key="1">
    <source>
        <dbReference type="ARBA" id="ARBA00001971"/>
    </source>
</evidence>
<evidence type="ECO:0000313" key="8">
    <source>
        <dbReference type="EMBL" id="GAA1209914.1"/>
    </source>
</evidence>
<comment type="cofactor">
    <cofactor evidence="1">
        <name>heme</name>
        <dbReference type="ChEBI" id="CHEBI:30413"/>
    </cofactor>
</comment>
<dbReference type="PANTHER" id="PTHR19271">
    <property type="entry name" value="CYTOCHROME B"/>
    <property type="match status" value="1"/>
</dbReference>
<feature type="transmembrane region" description="Helical" evidence="6">
    <location>
        <begin position="151"/>
        <end position="171"/>
    </location>
</feature>
<dbReference type="RefSeq" id="WP_343923088.1">
    <property type="nucleotide sequence ID" value="NZ_BAAAKW010000016.1"/>
</dbReference>
<keyword evidence="6" id="KW-0812">Transmembrane</keyword>
<comment type="catalytic activity">
    <reaction evidence="4">
        <text>a quinol + 2 Fe(III)-[cytochrome c](out) = a quinone + 2 Fe(II)-[cytochrome c](out) + 2 H(+)(out)</text>
        <dbReference type="Rhea" id="RHEA:11484"/>
        <dbReference type="Rhea" id="RHEA-COMP:10350"/>
        <dbReference type="Rhea" id="RHEA-COMP:14399"/>
        <dbReference type="ChEBI" id="CHEBI:15378"/>
        <dbReference type="ChEBI" id="CHEBI:24646"/>
        <dbReference type="ChEBI" id="CHEBI:29033"/>
        <dbReference type="ChEBI" id="CHEBI:29034"/>
        <dbReference type="ChEBI" id="CHEBI:132124"/>
        <dbReference type="EC" id="7.1.1.8"/>
    </reaction>
</comment>
<comment type="caution">
    <text evidence="8">The sequence shown here is derived from an EMBL/GenBank/DDBJ whole genome shotgun (WGS) entry which is preliminary data.</text>
</comment>
<keyword evidence="6" id="KW-0472">Membrane</keyword>
<evidence type="ECO:0000256" key="4">
    <source>
        <dbReference type="ARBA" id="ARBA00029351"/>
    </source>
</evidence>
<feature type="transmembrane region" description="Helical" evidence="6">
    <location>
        <begin position="118"/>
        <end position="139"/>
    </location>
</feature>
<gene>
    <name evidence="8" type="ORF">GCM10009655_06250</name>
</gene>
<proteinExistence type="predicted"/>
<dbReference type="SUPFAM" id="SSF81342">
    <property type="entry name" value="Transmembrane di-heme cytochromes"/>
    <property type="match status" value="1"/>
</dbReference>
<sequence length="538" mass="59598">MTTTPTQSAQQKSRGQRFTSAAANYIDERTSISGLAKEVGRKIFPDHWSFMLGEVALYSFIVILLSGTFLTFFFEASMVEVEYDGSYAPLKGIEMSVAMASTLDISFDIRGGLLMRQVHHWAALLFVAAIGLHMLRVYFTGAFRKPREINWLIGFVLFILAMAEGFTGYSLPDDLLSGNGLRIIDGMVKGIPVIGTWISYLLFGGEFPGVDIISRLYILHIMLLPAIIIAAIGVHMLLLVINKHTQFAGPGRTNDNVVGSPVMPGFAAKAGGFFFIVFGVITLIASTFSINPVWVYGPYDPSPVSAGTQPDWYIGFADGALRLVPSGWETVWLGHLWSFNIIAPLVILGLFIAIVAFYPFIEAWVTGDKREHHIADRPRNAPTRTAIGAAGVTFYAVLWAAASSDLIATHFKLTIEGVILSSQALLIFGPIIAYFLTKRVCLGLQKKDREIALHGYESGRIVRLPHGEYIEVHEQLDEYERWKLVTFDDYKPLMIRPNAEGKISGGQRLRASASRWFFEDRIAPVSKGEIEESKDGHH</sequence>
<feature type="transmembrane region" description="Helical" evidence="6">
    <location>
        <begin position="341"/>
        <end position="361"/>
    </location>
</feature>
<dbReference type="PANTHER" id="PTHR19271:SF16">
    <property type="entry name" value="CYTOCHROME B"/>
    <property type="match status" value="1"/>
</dbReference>
<dbReference type="Gene3D" id="1.20.810.10">
    <property type="entry name" value="Cytochrome Bc1 Complex, Chain C"/>
    <property type="match status" value="1"/>
</dbReference>
<organism evidence="8 9">
    <name type="scientific">Rhodoglobus aureus</name>
    <dbReference type="NCBI Taxonomy" id="191497"/>
    <lineage>
        <taxon>Bacteria</taxon>
        <taxon>Bacillati</taxon>
        <taxon>Actinomycetota</taxon>
        <taxon>Actinomycetes</taxon>
        <taxon>Micrococcales</taxon>
        <taxon>Microbacteriaceae</taxon>
        <taxon>Rhodoglobus</taxon>
    </lineage>
</organism>
<dbReference type="InterPro" id="IPR016174">
    <property type="entry name" value="Di-haem_cyt_TM"/>
</dbReference>
<protein>
    <recommendedName>
        <fullName evidence="3">Cytochrome bc1 complex cytochrome b subunit</fullName>
        <ecNumber evidence="2">7.1.1.8</ecNumber>
    </recommendedName>
    <alternativeName>
        <fullName evidence="5">Cytochrome bc1 reductase complex subunit QcrB</fullName>
    </alternativeName>
</protein>
<feature type="transmembrane region" description="Helical" evidence="6">
    <location>
        <begin position="217"/>
        <end position="241"/>
    </location>
</feature>
<dbReference type="Pfam" id="PF13631">
    <property type="entry name" value="Cytochrom_B_N_2"/>
    <property type="match status" value="1"/>
</dbReference>
<evidence type="ECO:0000256" key="3">
    <source>
        <dbReference type="ARBA" id="ARBA00016116"/>
    </source>
</evidence>
<feature type="transmembrane region" description="Helical" evidence="6">
    <location>
        <begin position="55"/>
        <end position="74"/>
    </location>
</feature>
<evidence type="ECO:0000313" key="9">
    <source>
        <dbReference type="Proteomes" id="UP001500943"/>
    </source>
</evidence>
<dbReference type="EMBL" id="BAAAKW010000016">
    <property type="protein sequence ID" value="GAA1209914.1"/>
    <property type="molecule type" value="Genomic_DNA"/>
</dbReference>
<evidence type="ECO:0000256" key="6">
    <source>
        <dbReference type="SAM" id="Phobius"/>
    </source>
</evidence>
<reference evidence="8 9" key="1">
    <citation type="journal article" date="2019" name="Int. J. Syst. Evol. Microbiol.">
        <title>The Global Catalogue of Microorganisms (GCM) 10K type strain sequencing project: providing services to taxonomists for standard genome sequencing and annotation.</title>
        <authorList>
            <consortium name="The Broad Institute Genomics Platform"/>
            <consortium name="The Broad Institute Genome Sequencing Center for Infectious Disease"/>
            <person name="Wu L."/>
            <person name="Ma J."/>
        </authorList>
    </citation>
    <scope>NUCLEOTIDE SEQUENCE [LARGE SCALE GENOMIC DNA]</scope>
    <source>
        <strain evidence="8 9">JCM 12762</strain>
    </source>
</reference>
<accession>A0ABN1VG33</accession>
<dbReference type="PROSITE" id="PS51002">
    <property type="entry name" value="CYTB_NTER"/>
    <property type="match status" value="1"/>
</dbReference>
<feature type="transmembrane region" description="Helical" evidence="6">
    <location>
        <begin position="273"/>
        <end position="294"/>
    </location>
</feature>
<dbReference type="InterPro" id="IPR005797">
    <property type="entry name" value="Cyt_b/b6_N"/>
</dbReference>
<dbReference type="EC" id="7.1.1.8" evidence="2"/>
<keyword evidence="9" id="KW-1185">Reference proteome</keyword>
<feature type="transmembrane region" description="Helical" evidence="6">
    <location>
        <begin position="413"/>
        <end position="437"/>
    </location>
</feature>
<feature type="domain" description="Cytochrome b/b6 N-terminal region profile" evidence="7">
    <location>
        <begin position="22"/>
        <end position="248"/>
    </location>
</feature>
<dbReference type="Proteomes" id="UP001500943">
    <property type="component" value="Unassembled WGS sequence"/>
</dbReference>
<evidence type="ECO:0000256" key="5">
    <source>
        <dbReference type="ARBA" id="ARBA00029568"/>
    </source>
</evidence>